<comment type="miscellaneous">
    <text evidence="9">This function is generally fulfilled by the C-terminal part of HisG, which is missing in some bacteria such as this one.</text>
</comment>
<keyword evidence="12" id="KW-0808">Transferase</keyword>
<feature type="binding site" evidence="10">
    <location>
        <begin position="79"/>
        <end position="81"/>
    </location>
    <ligand>
        <name>L-histidine</name>
        <dbReference type="ChEBI" id="CHEBI:57595"/>
    </ligand>
</feature>
<keyword evidence="12" id="KW-0328">Glycosyltransferase</keyword>
<dbReference type="UniPathway" id="UPA00031">
    <property type="reaction ID" value="UER00006"/>
</dbReference>
<comment type="similarity">
    <text evidence="3 9">Belongs to the class-II aminoacyl-tRNA synthetase family. HisZ subfamily.</text>
</comment>
<evidence type="ECO:0000256" key="3">
    <source>
        <dbReference type="ARBA" id="ARBA00005539"/>
    </source>
</evidence>
<dbReference type="GO" id="GO:0004821">
    <property type="term" value="F:histidine-tRNA ligase activity"/>
    <property type="evidence" value="ECO:0007669"/>
    <property type="project" value="TreeGrafter"/>
</dbReference>
<dbReference type="Gene3D" id="3.30.930.10">
    <property type="entry name" value="Bira Bifunctional Protein, Domain 2"/>
    <property type="match status" value="1"/>
</dbReference>
<dbReference type="InterPro" id="IPR041715">
    <property type="entry name" value="HisRS-like_core"/>
</dbReference>
<comment type="caution">
    <text evidence="12">The sequence shown here is derived from an EMBL/GenBank/DDBJ whole genome shotgun (WGS) entry which is preliminary data.</text>
</comment>
<dbReference type="EMBL" id="QSGD01000021">
    <property type="protein sequence ID" value="RHB05584.1"/>
    <property type="molecule type" value="Genomic_DNA"/>
</dbReference>
<dbReference type="CDD" id="cd00773">
    <property type="entry name" value="HisRS-like_core"/>
    <property type="match status" value="1"/>
</dbReference>
<evidence type="ECO:0000256" key="6">
    <source>
        <dbReference type="ARBA" id="ARBA00022605"/>
    </source>
</evidence>
<dbReference type="Pfam" id="PF13393">
    <property type="entry name" value="tRNA-synt_His"/>
    <property type="match status" value="1"/>
</dbReference>
<dbReference type="SUPFAM" id="SSF55681">
    <property type="entry name" value="Class II aaRS and biotin synthetases"/>
    <property type="match status" value="1"/>
</dbReference>
<dbReference type="PIRSF" id="PIRSF001549">
    <property type="entry name" value="His-tRNA_synth"/>
    <property type="match status" value="1"/>
</dbReference>
<reference evidence="12 13" key="1">
    <citation type="submission" date="2018-08" db="EMBL/GenBank/DDBJ databases">
        <title>A genome reference for cultivated species of the human gut microbiota.</title>
        <authorList>
            <person name="Zou Y."/>
            <person name="Xue W."/>
            <person name="Luo G."/>
        </authorList>
    </citation>
    <scope>NUCLEOTIDE SEQUENCE [LARGE SCALE GENOMIC DNA]</scope>
    <source>
        <strain evidence="12 13">AM42-13AC</strain>
    </source>
</reference>
<dbReference type="GO" id="GO:0000105">
    <property type="term" value="P:L-histidine biosynthetic process"/>
    <property type="evidence" value="ECO:0007669"/>
    <property type="project" value="UniProtKB-UniRule"/>
</dbReference>
<keyword evidence="7 9" id="KW-0368">Histidine biosynthesis</keyword>
<comment type="subunit">
    <text evidence="9">Heteromultimer composed of HisG and HisZ subunits.</text>
</comment>
<keyword evidence="5 9" id="KW-0963">Cytoplasm</keyword>
<evidence type="ECO:0000259" key="11">
    <source>
        <dbReference type="Pfam" id="PF13393"/>
    </source>
</evidence>
<comment type="pathway">
    <text evidence="2 9">Amino-acid biosynthesis; L-histidine biosynthesis; L-histidine from 5-phospho-alpha-D-ribose 1-diphosphate: step 1/9.</text>
</comment>
<evidence type="ECO:0000256" key="4">
    <source>
        <dbReference type="ARBA" id="ARBA00020397"/>
    </source>
</evidence>
<dbReference type="AlphaFoldDB" id="A0A413UCI6"/>
<keyword evidence="6 9" id="KW-0028">Amino-acid biosynthesis</keyword>
<evidence type="ECO:0000256" key="8">
    <source>
        <dbReference type="ARBA" id="ARBA00025246"/>
    </source>
</evidence>
<evidence type="ECO:0000313" key="12">
    <source>
        <dbReference type="EMBL" id="RHB05584.1"/>
    </source>
</evidence>
<dbReference type="GO" id="GO:0140096">
    <property type="term" value="F:catalytic activity, acting on a protein"/>
    <property type="evidence" value="ECO:0007669"/>
    <property type="project" value="UniProtKB-ARBA"/>
</dbReference>
<evidence type="ECO:0000256" key="9">
    <source>
        <dbReference type="HAMAP-Rule" id="MF_00125"/>
    </source>
</evidence>
<evidence type="ECO:0000256" key="5">
    <source>
        <dbReference type="ARBA" id="ARBA00022490"/>
    </source>
</evidence>
<evidence type="ECO:0000256" key="10">
    <source>
        <dbReference type="PIRSR" id="PIRSR001549-1"/>
    </source>
</evidence>
<feature type="binding site" evidence="10">
    <location>
        <begin position="269"/>
        <end position="270"/>
    </location>
    <ligand>
        <name>L-histidine</name>
        <dbReference type="ChEBI" id="CHEBI:57595"/>
    </ligand>
</feature>
<dbReference type="RefSeq" id="WP_118011396.1">
    <property type="nucleotide sequence ID" value="NZ_QSGD01000021.1"/>
</dbReference>
<sequence>MQQIQLPQGMKDTILQECEKKKYLQNTLEQIFESFGYEEIITPTIEYYETYENAFKNIQTTDMYKFLDENGRILTLRTDMTVPIARVCASKFKDSKPPFRYRYTSNVFKVRQKFAGKRSEVTDCGIELIGLDSKSDVQVLCCALEVMKNFKNYTLEIGNVQFFQAACKVVRLSTEEINTLADLIDKKSMVDLKIYLDSLYLSEKIVDFFMHLPFLCGDVNVLDEAYAYCFDESLKEVLDSMKECIQSLNELGCLENVTIDLGKVAHLDYYTGIIFEGYVSGVGTSILSGGRYDCLLKKFGRDLPACGFSVKLDPLIDHVDVQDVQLKKKFILYYPESKQIEAMKQANKLRKEGSVILEPSLNETIYVKEVE</sequence>
<proteinExistence type="inferred from homology"/>
<evidence type="ECO:0000313" key="13">
    <source>
        <dbReference type="Proteomes" id="UP000285288"/>
    </source>
</evidence>
<dbReference type="HAMAP" id="MF_00125">
    <property type="entry name" value="HisZ"/>
    <property type="match status" value="1"/>
</dbReference>
<feature type="binding site" evidence="10">
    <location>
        <position position="127"/>
    </location>
    <ligand>
        <name>L-histidine</name>
        <dbReference type="ChEBI" id="CHEBI:57595"/>
    </ligand>
</feature>
<evidence type="ECO:0000256" key="2">
    <source>
        <dbReference type="ARBA" id="ARBA00004667"/>
    </source>
</evidence>
<dbReference type="GO" id="GO:0005737">
    <property type="term" value="C:cytoplasm"/>
    <property type="evidence" value="ECO:0007669"/>
    <property type="project" value="UniProtKB-SubCell"/>
</dbReference>
<organism evidence="12 13">
    <name type="scientific">Holdemanella biformis</name>
    <dbReference type="NCBI Taxonomy" id="1735"/>
    <lineage>
        <taxon>Bacteria</taxon>
        <taxon>Bacillati</taxon>
        <taxon>Bacillota</taxon>
        <taxon>Erysipelotrichia</taxon>
        <taxon>Erysipelotrichales</taxon>
        <taxon>Erysipelotrichaceae</taxon>
        <taxon>Holdemanella</taxon>
    </lineage>
</organism>
<dbReference type="Proteomes" id="UP000285288">
    <property type="component" value="Unassembled WGS sequence"/>
</dbReference>
<dbReference type="GO" id="GO:0006427">
    <property type="term" value="P:histidyl-tRNA aminoacylation"/>
    <property type="evidence" value="ECO:0007669"/>
    <property type="project" value="TreeGrafter"/>
</dbReference>
<protein>
    <recommendedName>
        <fullName evidence="4 9">ATP phosphoribosyltransferase regulatory subunit</fullName>
    </recommendedName>
</protein>
<comment type="function">
    <text evidence="8 9">Required for the first step of histidine biosynthesis. May allow the feedback regulation of ATP phosphoribosyltransferase activity by histidine.</text>
</comment>
<evidence type="ECO:0000256" key="7">
    <source>
        <dbReference type="ARBA" id="ARBA00023102"/>
    </source>
</evidence>
<dbReference type="InterPro" id="IPR004517">
    <property type="entry name" value="HisZ"/>
</dbReference>
<dbReference type="NCBIfam" id="TIGR00443">
    <property type="entry name" value="hisZ_biosyn_reg"/>
    <property type="match status" value="1"/>
</dbReference>
<comment type="subcellular location">
    <subcellularLocation>
        <location evidence="1 9">Cytoplasm</location>
    </subcellularLocation>
</comment>
<dbReference type="PANTHER" id="PTHR43707:SF6">
    <property type="entry name" value="ATP PHOSPHORIBOSYLTRANSFERASE REGULATORY SUBUNIT"/>
    <property type="match status" value="1"/>
</dbReference>
<evidence type="ECO:0000256" key="1">
    <source>
        <dbReference type="ARBA" id="ARBA00004496"/>
    </source>
</evidence>
<dbReference type="InterPro" id="IPR004516">
    <property type="entry name" value="HisRS/HisZ"/>
</dbReference>
<gene>
    <name evidence="9 12" type="primary">hisZ</name>
    <name evidence="12" type="ORF">DW907_06555</name>
</gene>
<dbReference type="InterPro" id="IPR045864">
    <property type="entry name" value="aa-tRNA-synth_II/BPL/LPL"/>
</dbReference>
<dbReference type="GO" id="GO:0016757">
    <property type="term" value="F:glycosyltransferase activity"/>
    <property type="evidence" value="ECO:0007669"/>
    <property type="project" value="UniProtKB-KW"/>
</dbReference>
<name>A0A413UCI6_9FIRM</name>
<dbReference type="PANTHER" id="PTHR43707">
    <property type="entry name" value="HISTIDYL-TRNA SYNTHETASE"/>
    <property type="match status" value="1"/>
</dbReference>
<feature type="domain" description="Class II Histidinyl-tRNA synthetase (HisRS)-like catalytic core" evidence="11">
    <location>
        <begin position="9"/>
        <end position="315"/>
    </location>
</feature>
<accession>A0A413UCI6</accession>